<dbReference type="Gene3D" id="3.90.1200.10">
    <property type="match status" value="1"/>
</dbReference>
<name>A0A1B8AI78_FUSPO</name>
<accession>A0A1B8AI78</accession>
<evidence type="ECO:0000313" key="3">
    <source>
        <dbReference type="Proteomes" id="UP000091967"/>
    </source>
</evidence>
<keyword evidence="3" id="KW-1185">Reference proteome</keyword>
<gene>
    <name evidence="2" type="ORF">FPOA_11707</name>
</gene>
<dbReference type="OMA" id="WPRSPYI"/>
<dbReference type="PANTHER" id="PTHR21310:SF58">
    <property type="entry name" value="AMINOGLYCOSIDE PHOSPHOTRANSFERASE DOMAIN-CONTAINING PROTEIN"/>
    <property type="match status" value="1"/>
</dbReference>
<sequence length="549" mass="62678">MITERVLLEEALNTIHTSNLRHPDNQLLECFLEDSADPNASAQYIFQNCPSDQGLLDFASLLSDWKSIVCFCGTLQQPSPNKDIVSKVQARDSDRCCLTRLKTSFFDPLIVMPIPRIVSLLSEVTLSKSQFEMLQVFLGSDYNDLLNNAKELDGPQNYWLVRRSAAIALSNGYFSFIFIKGDPVYNVCQVFIGDRNRPSILDKIYTVTSGRFEDRSESGIPLPDISSLKAFSRFVHAIRWYQVSIAIVQKQHKPRTARLKPDVSVFYQFCEYGAVCFSAICRLTPSLVRVQIYRGLWFLGAHLYGQSCSFNVQRLPFGIYLKKAMQRNHQSLASEYGTLQSLRRLTHIPVPRPLDLVSSSDDSYLLTTRLPGHPVGSCLDTMSDGDVDAFIHELQGYLSQLRAISKPDSIRHAICNAVGGPCYDYRTIAGQDYDEEKGDLIEPFANEEDFNKKLQTGALPRVAHESGHKIVFTHGDINMRNILMHNGRISGIVDWENAGWFPDYWEYTKALFVTRVHRRWLRIMDRVFPVFGDFKDDLAIERQLWEYCM</sequence>
<dbReference type="Pfam" id="PF01636">
    <property type="entry name" value="APH"/>
    <property type="match status" value="1"/>
</dbReference>
<feature type="domain" description="Aminoglycoside phosphotransferase" evidence="1">
    <location>
        <begin position="327"/>
        <end position="511"/>
    </location>
</feature>
<dbReference type="AlphaFoldDB" id="A0A1B8AI78"/>
<dbReference type="InterPro" id="IPR002575">
    <property type="entry name" value="Aminoglycoside_PTrfase"/>
</dbReference>
<dbReference type="STRING" id="36050.A0A1B8AI78"/>
<dbReference type="SUPFAM" id="SSF56112">
    <property type="entry name" value="Protein kinase-like (PK-like)"/>
    <property type="match status" value="1"/>
</dbReference>
<evidence type="ECO:0000313" key="2">
    <source>
        <dbReference type="EMBL" id="OBS19984.1"/>
    </source>
</evidence>
<dbReference type="InterPro" id="IPR011009">
    <property type="entry name" value="Kinase-like_dom_sf"/>
</dbReference>
<dbReference type="CDD" id="cd05120">
    <property type="entry name" value="APH_ChoK_like"/>
    <property type="match status" value="1"/>
</dbReference>
<dbReference type="InterPro" id="IPR051678">
    <property type="entry name" value="AGP_Transferase"/>
</dbReference>
<comment type="caution">
    <text evidence="2">The sequence shown here is derived from an EMBL/GenBank/DDBJ whole genome shotgun (WGS) entry which is preliminary data.</text>
</comment>
<dbReference type="EMBL" id="LYXU01000004">
    <property type="protein sequence ID" value="OBS19984.1"/>
    <property type="molecule type" value="Genomic_DNA"/>
</dbReference>
<protein>
    <recommendedName>
        <fullName evidence="1">Aminoglycoside phosphotransferase domain-containing protein</fullName>
    </recommendedName>
</protein>
<dbReference type="PANTHER" id="PTHR21310">
    <property type="entry name" value="AMINOGLYCOSIDE PHOSPHOTRANSFERASE-RELATED-RELATED"/>
    <property type="match status" value="1"/>
</dbReference>
<organism evidence="2 3">
    <name type="scientific">Fusarium poae</name>
    <dbReference type="NCBI Taxonomy" id="36050"/>
    <lineage>
        <taxon>Eukaryota</taxon>
        <taxon>Fungi</taxon>
        <taxon>Dikarya</taxon>
        <taxon>Ascomycota</taxon>
        <taxon>Pezizomycotina</taxon>
        <taxon>Sordariomycetes</taxon>
        <taxon>Hypocreomycetidae</taxon>
        <taxon>Hypocreales</taxon>
        <taxon>Nectriaceae</taxon>
        <taxon>Fusarium</taxon>
    </lineage>
</organism>
<reference evidence="2 3" key="1">
    <citation type="submission" date="2016-06" db="EMBL/GenBank/DDBJ databases">
        <title>Living apart together: crosstalk between the core and supernumerary genomes in a fungal plant pathogen.</title>
        <authorList>
            <person name="Vanheule A."/>
            <person name="Audenaert K."/>
            <person name="Warris S."/>
            <person name="Van De Geest H."/>
            <person name="Schijlen E."/>
            <person name="Hofte M."/>
            <person name="De Saeger S."/>
            <person name="Haesaert G."/>
            <person name="Waalwijk C."/>
            <person name="Van Der Lee T."/>
        </authorList>
    </citation>
    <scope>NUCLEOTIDE SEQUENCE [LARGE SCALE GENOMIC DNA]</scope>
    <source>
        <strain evidence="2 3">2516</strain>
    </source>
</reference>
<proteinExistence type="predicted"/>
<dbReference type="Proteomes" id="UP000091967">
    <property type="component" value="Unassembled WGS sequence"/>
</dbReference>
<evidence type="ECO:0000259" key="1">
    <source>
        <dbReference type="Pfam" id="PF01636"/>
    </source>
</evidence>